<dbReference type="Proteomes" id="UP001176941">
    <property type="component" value="Chromosome 28"/>
</dbReference>
<reference evidence="2" key="1">
    <citation type="submission" date="2023-04" db="EMBL/GenBank/DDBJ databases">
        <authorList>
            <consortium name="ELIXIR-Norway"/>
        </authorList>
    </citation>
    <scope>NUCLEOTIDE SEQUENCE [LARGE SCALE GENOMIC DNA]</scope>
</reference>
<proteinExistence type="predicted"/>
<feature type="region of interest" description="Disordered" evidence="1">
    <location>
        <begin position="13"/>
        <end position="72"/>
    </location>
</feature>
<protein>
    <submittedName>
        <fullName evidence="2">Uncharacterized protein</fullName>
    </submittedName>
</protein>
<gene>
    <name evidence="2" type="ORF">MRATA1EN1_LOCUS17992</name>
</gene>
<evidence type="ECO:0000256" key="1">
    <source>
        <dbReference type="SAM" id="MobiDB-lite"/>
    </source>
</evidence>
<organism evidence="2 3">
    <name type="scientific">Rangifer tarandus platyrhynchus</name>
    <name type="common">Svalbard reindeer</name>
    <dbReference type="NCBI Taxonomy" id="3082113"/>
    <lineage>
        <taxon>Eukaryota</taxon>
        <taxon>Metazoa</taxon>
        <taxon>Chordata</taxon>
        <taxon>Craniata</taxon>
        <taxon>Vertebrata</taxon>
        <taxon>Euteleostomi</taxon>
        <taxon>Mammalia</taxon>
        <taxon>Eutheria</taxon>
        <taxon>Laurasiatheria</taxon>
        <taxon>Artiodactyla</taxon>
        <taxon>Ruminantia</taxon>
        <taxon>Pecora</taxon>
        <taxon>Cervidae</taxon>
        <taxon>Odocoileinae</taxon>
        <taxon>Rangifer</taxon>
    </lineage>
</organism>
<dbReference type="EMBL" id="OX459964">
    <property type="protein sequence ID" value="CAI9169030.1"/>
    <property type="molecule type" value="Genomic_DNA"/>
</dbReference>
<keyword evidence="3" id="KW-1185">Reference proteome</keyword>
<accession>A0ABN8Z5C3</accession>
<sequence>MLARVTRCSLILGDKGTVLGGDDGREEQGRGWGGDGPAPRAHTSGHSRPRPRDSRTRWGALSLRPPPHCDQP</sequence>
<evidence type="ECO:0000313" key="3">
    <source>
        <dbReference type="Proteomes" id="UP001176941"/>
    </source>
</evidence>
<evidence type="ECO:0000313" key="2">
    <source>
        <dbReference type="EMBL" id="CAI9169030.1"/>
    </source>
</evidence>
<name>A0ABN8Z5C3_RANTA</name>